<organism evidence="2 3">
    <name type="scientific">Halapricum desulfuricans</name>
    <dbReference type="NCBI Taxonomy" id="2841257"/>
    <lineage>
        <taxon>Archaea</taxon>
        <taxon>Methanobacteriati</taxon>
        <taxon>Methanobacteriota</taxon>
        <taxon>Stenosarchaea group</taxon>
        <taxon>Halobacteria</taxon>
        <taxon>Halobacteriales</taxon>
        <taxon>Haloarculaceae</taxon>
        <taxon>Halapricum</taxon>
    </lineage>
</organism>
<dbReference type="Pfam" id="PF13380">
    <property type="entry name" value="CoA_binding_2"/>
    <property type="match status" value="1"/>
</dbReference>
<dbReference type="PANTHER" id="PTHR33303">
    <property type="entry name" value="CYTOPLASMIC PROTEIN-RELATED"/>
    <property type="match status" value="1"/>
</dbReference>
<dbReference type="Proteomes" id="UP000662973">
    <property type="component" value="Chromosome"/>
</dbReference>
<accession>A0A897NH26</accession>
<keyword evidence="3" id="KW-1185">Reference proteome</keyword>
<dbReference type="AlphaFoldDB" id="A0A897NH26"/>
<evidence type="ECO:0000313" key="2">
    <source>
        <dbReference type="EMBL" id="QSG10189.1"/>
    </source>
</evidence>
<dbReference type="SUPFAM" id="SSF51735">
    <property type="entry name" value="NAD(P)-binding Rossmann-fold domains"/>
    <property type="match status" value="1"/>
</dbReference>
<dbReference type="InterPro" id="IPR003781">
    <property type="entry name" value="CoA-bd"/>
</dbReference>
<sequence>MPVETDADIRNILEYDTVAVVGCSSTPGKDAHEIPKYLQAQGYEIIPVNPTADEVLGRPAYDSLADVEEEVDIVDVFRPSPEVAGIVDKALARDDRKVVWLQLGIHDDEAVARAEAAGLRVVQDRCMEPEHRRLVEST</sequence>
<dbReference type="InterPro" id="IPR036291">
    <property type="entry name" value="NAD(P)-bd_dom_sf"/>
</dbReference>
<dbReference type="EMBL" id="CP064788">
    <property type="protein sequence ID" value="QSG10189.1"/>
    <property type="molecule type" value="Genomic_DNA"/>
</dbReference>
<dbReference type="KEGG" id="hds:HSR122_2816"/>
<gene>
    <name evidence="2" type="ORF">HSR122_2816</name>
</gene>
<dbReference type="SMART" id="SM00881">
    <property type="entry name" value="CoA_binding"/>
    <property type="match status" value="1"/>
</dbReference>
<feature type="domain" description="CoA-binding" evidence="1">
    <location>
        <begin position="12"/>
        <end position="105"/>
    </location>
</feature>
<protein>
    <submittedName>
        <fullName evidence="2">Putative CoA-binding protein</fullName>
    </submittedName>
</protein>
<dbReference type="RefSeq" id="WP_229110339.1">
    <property type="nucleotide sequence ID" value="NZ_CP064788.1"/>
</dbReference>
<proteinExistence type="predicted"/>
<dbReference type="PANTHER" id="PTHR33303:SF2">
    <property type="entry name" value="COA-BINDING DOMAIN-CONTAINING PROTEIN"/>
    <property type="match status" value="1"/>
</dbReference>
<name>A0A897NH26_9EURY</name>
<evidence type="ECO:0000313" key="3">
    <source>
        <dbReference type="Proteomes" id="UP000662973"/>
    </source>
</evidence>
<reference evidence="2 3" key="1">
    <citation type="submission" date="2020-11" db="EMBL/GenBank/DDBJ databases">
        <title>Carbohydrate-dependent, anaerobic sulfur respiration: A novel catabolism in halophilic archaea.</title>
        <authorList>
            <person name="Sorokin D.Y."/>
            <person name="Messina E."/>
            <person name="Smedile F."/>
            <person name="La Cono V."/>
            <person name="Hallsworth J.E."/>
            <person name="Yakimov M.M."/>
        </authorList>
    </citation>
    <scope>NUCLEOTIDE SEQUENCE [LARGE SCALE GENOMIC DNA]</scope>
    <source>
        <strain evidence="2 3">HSR12-2</strain>
    </source>
</reference>
<dbReference type="GeneID" id="68853407"/>
<dbReference type="Gene3D" id="3.40.50.720">
    <property type="entry name" value="NAD(P)-binding Rossmann-like Domain"/>
    <property type="match status" value="1"/>
</dbReference>
<evidence type="ECO:0000259" key="1">
    <source>
        <dbReference type="SMART" id="SM00881"/>
    </source>
</evidence>